<keyword evidence="1" id="KW-0812">Transmembrane</keyword>
<dbReference type="AlphaFoldDB" id="A0A6C0H4V5"/>
<feature type="transmembrane region" description="Helical" evidence="1">
    <location>
        <begin position="6"/>
        <end position="23"/>
    </location>
</feature>
<dbReference type="SUPFAM" id="SSF49899">
    <property type="entry name" value="Concanavalin A-like lectins/glucanases"/>
    <property type="match status" value="1"/>
</dbReference>
<accession>A0A6C0H4V5</accession>
<dbReference type="EMBL" id="MN739880">
    <property type="protein sequence ID" value="QHT75592.1"/>
    <property type="molecule type" value="Genomic_DNA"/>
</dbReference>
<organism evidence="2">
    <name type="scientific">viral metagenome</name>
    <dbReference type="NCBI Taxonomy" id="1070528"/>
    <lineage>
        <taxon>unclassified sequences</taxon>
        <taxon>metagenomes</taxon>
        <taxon>organismal metagenomes</taxon>
    </lineage>
</organism>
<dbReference type="InterPro" id="IPR013320">
    <property type="entry name" value="ConA-like_dom_sf"/>
</dbReference>
<dbReference type="Pfam" id="PF13385">
    <property type="entry name" value="Laminin_G_3"/>
    <property type="match status" value="1"/>
</dbReference>
<dbReference type="Gene3D" id="2.60.120.200">
    <property type="match status" value="1"/>
</dbReference>
<reference evidence="2" key="1">
    <citation type="journal article" date="2020" name="Nature">
        <title>Giant virus diversity and host interactions through global metagenomics.</title>
        <authorList>
            <person name="Schulz F."/>
            <person name="Roux S."/>
            <person name="Paez-Espino D."/>
            <person name="Jungbluth S."/>
            <person name="Walsh D.A."/>
            <person name="Denef V.J."/>
            <person name="McMahon K.D."/>
            <person name="Konstantinidis K.T."/>
            <person name="Eloe-Fadrosh E.A."/>
            <person name="Kyrpides N.C."/>
            <person name="Woyke T."/>
        </authorList>
    </citation>
    <scope>NUCLEOTIDE SEQUENCE</scope>
    <source>
        <strain evidence="2">GVMAG-M-3300023179-71</strain>
    </source>
</reference>
<keyword evidence="1" id="KW-0472">Membrane</keyword>
<sequence>MEPKKIIFIIFILLILYYLIKYMTTTNSDLTTTVISGNTQTIVTPSTASGETLNFYYSIWFYIDSWSIDNEKILFLRGTNDEPCPKVFLGKNENNLFVEMSYQSSISVDNTNSVSTNTFISPPVVNIPLQKWVNVIVSVYGRTLDIYLDGKLVRTSLLPRIPYINPNSTTITVCPSGYGFNGYTSLFQYYGVPATPQSSWNIYSKGYTGSSFGSITNAIGQYSIKLSLLNGQNETSSITI</sequence>
<keyword evidence="1" id="KW-1133">Transmembrane helix</keyword>
<name>A0A6C0H4V5_9ZZZZ</name>
<evidence type="ECO:0000313" key="2">
    <source>
        <dbReference type="EMBL" id="QHT75592.1"/>
    </source>
</evidence>
<evidence type="ECO:0000256" key="1">
    <source>
        <dbReference type="SAM" id="Phobius"/>
    </source>
</evidence>
<proteinExistence type="predicted"/>
<protein>
    <recommendedName>
        <fullName evidence="3">LamG-like jellyroll fold domain-containing protein</fullName>
    </recommendedName>
</protein>
<evidence type="ECO:0008006" key="3">
    <source>
        <dbReference type="Google" id="ProtNLM"/>
    </source>
</evidence>